<keyword evidence="3" id="KW-1185">Reference proteome</keyword>
<keyword evidence="1" id="KW-0472">Membrane</keyword>
<feature type="transmembrane region" description="Helical" evidence="1">
    <location>
        <begin position="6"/>
        <end position="24"/>
    </location>
</feature>
<comment type="caution">
    <text evidence="2">The sequence shown here is derived from an EMBL/GenBank/DDBJ whole genome shotgun (WGS) entry which is preliminary data.</text>
</comment>
<reference evidence="2 3" key="1">
    <citation type="submission" date="2021-03" db="EMBL/GenBank/DDBJ databases">
        <title>Genomic Encyclopedia of Type Strains, Phase IV (KMG-IV): sequencing the most valuable type-strain genomes for metagenomic binning, comparative biology and taxonomic classification.</title>
        <authorList>
            <person name="Goeker M."/>
        </authorList>
    </citation>
    <scope>NUCLEOTIDE SEQUENCE [LARGE SCALE GENOMIC DNA]</scope>
    <source>
        <strain evidence="2 3">DSM 25790</strain>
    </source>
</reference>
<evidence type="ECO:0008006" key="4">
    <source>
        <dbReference type="Google" id="ProtNLM"/>
    </source>
</evidence>
<keyword evidence="1" id="KW-0812">Transmembrane</keyword>
<dbReference type="Pfam" id="PF11167">
    <property type="entry name" value="DUF2953"/>
    <property type="match status" value="1"/>
</dbReference>
<evidence type="ECO:0000313" key="3">
    <source>
        <dbReference type="Proteomes" id="UP001519294"/>
    </source>
</evidence>
<keyword evidence="1" id="KW-1133">Transmembrane helix</keyword>
<name>A0ABS4SBA8_9BACI</name>
<dbReference type="Proteomes" id="UP001519294">
    <property type="component" value="Unassembled WGS sequence"/>
</dbReference>
<sequence length="201" mass="23739">MVLMWIIFILVIIVFLFFYSNMYFSFRFTYTSHQLVCTIEIYLYRLRIFQQEIKLDDNNEDNEIWRIWKDKSLQELIDVFQADCRNVFQKMGDLNCFVRSIFQKISVHELKWFTHVGTGEASTTGLAAGSIWAFKEVLVGFISNQSKIYCKPKIGVHPYFQFKCIQSTFNCIVSVKIGQAIHVFLKAMRKTSFRKEAAFIK</sequence>
<proteinExistence type="predicted"/>
<accession>A0ABS4SBA8</accession>
<dbReference type="EMBL" id="JAGIKX010000037">
    <property type="protein sequence ID" value="MBP2258803.1"/>
    <property type="molecule type" value="Genomic_DNA"/>
</dbReference>
<dbReference type="RefSeq" id="WP_226371594.1">
    <property type="nucleotide sequence ID" value="NZ_JAGIKX010000037.1"/>
</dbReference>
<dbReference type="InterPro" id="IPR021338">
    <property type="entry name" value="DUF2953"/>
</dbReference>
<evidence type="ECO:0000256" key="1">
    <source>
        <dbReference type="SAM" id="Phobius"/>
    </source>
</evidence>
<gene>
    <name evidence="2" type="ORF">J2Z81_002788</name>
</gene>
<evidence type="ECO:0000313" key="2">
    <source>
        <dbReference type="EMBL" id="MBP2258803.1"/>
    </source>
</evidence>
<protein>
    <recommendedName>
        <fullName evidence="4">DUF2953 domain-containing protein</fullName>
    </recommendedName>
</protein>
<organism evidence="2 3">
    <name type="scientific">Virgibacillus alimentarius</name>
    <dbReference type="NCBI Taxonomy" id="698769"/>
    <lineage>
        <taxon>Bacteria</taxon>
        <taxon>Bacillati</taxon>
        <taxon>Bacillota</taxon>
        <taxon>Bacilli</taxon>
        <taxon>Bacillales</taxon>
        <taxon>Bacillaceae</taxon>
        <taxon>Virgibacillus</taxon>
    </lineage>
</organism>